<evidence type="ECO:0000313" key="4">
    <source>
        <dbReference type="Proteomes" id="UP001424459"/>
    </source>
</evidence>
<dbReference type="Pfam" id="PF13421">
    <property type="entry name" value="Band_7_1"/>
    <property type="match status" value="1"/>
</dbReference>
<evidence type="ECO:0008006" key="5">
    <source>
        <dbReference type="Google" id="ProtNLM"/>
    </source>
</evidence>
<comment type="caution">
    <text evidence="3">The sequence shown here is derived from an EMBL/GenBank/DDBJ whole genome shotgun (WGS) entry which is preliminary data.</text>
</comment>
<feature type="domain" description="SPFH" evidence="2">
    <location>
        <begin position="25"/>
        <end position="234"/>
    </location>
</feature>
<feature type="domain" description="SHOCT" evidence="1">
    <location>
        <begin position="304"/>
        <end position="329"/>
    </location>
</feature>
<dbReference type="CDD" id="cd03408">
    <property type="entry name" value="SPFH_like_u1"/>
    <property type="match status" value="1"/>
</dbReference>
<evidence type="ECO:0000313" key="3">
    <source>
        <dbReference type="EMBL" id="GAA4033734.1"/>
    </source>
</evidence>
<dbReference type="InterPro" id="IPR033880">
    <property type="entry name" value="SPFH_YdjI"/>
</dbReference>
<gene>
    <name evidence="3" type="ORF">GCM10022281_12070</name>
</gene>
<dbReference type="SUPFAM" id="SSF117892">
    <property type="entry name" value="Band 7/SPFH domain"/>
    <property type="match status" value="1"/>
</dbReference>
<reference evidence="4" key="1">
    <citation type="journal article" date="2019" name="Int. J. Syst. Evol. Microbiol.">
        <title>The Global Catalogue of Microorganisms (GCM) 10K type strain sequencing project: providing services to taxonomists for standard genome sequencing and annotation.</title>
        <authorList>
            <consortium name="The Broad Institute Genomics Platform"/>
            <consortium name="The Broad Institute Genome Sequencing Center for Infectious Disease"/>
            <person name="Wu L."/>
            <person name="Ma J."/>
        </authorList>
    </citation>
    <scope>NUCLEOTIDE SEQUENCE [LARGE SCALE GENOMIC DNA]</scope>
    <source>
        <strain evidence="4">JCM 17564</strain>
    </source>
</reference>
<protein>
    <recommendedName>
        <fullName evidence="5">SPFH domain-containing protein</fullName>
    </recommendedName>
</protein>
<dbReference type="Pfam" id="PF09851">
    <property type="entry name" value="SHOCT"/>
    <property type="match status" value="1"/>
</dbReference>
<evidence type="ECO:0000259" key="1">
    <source>
        <dbReference type="Pfam" id="PF09851"/>
    </source>
</evidence>
<dbReference type="PANTHER" id="PTHR37826">
    <property type="entry name" value="FLOTILLIN BAND_7_5 DOMAIN PROTEIN"/>
    <property type="match status" value="1"/>
</dbReference>
<dbReference type="Proteomes" id="UP001424459">
    <property type="component" value="Unassembled WGS sequence"/>
</dbReference>
<accession>A0ABP7TZV7</accession>
<keyword evidence="4" id="KW-1185">Reference proteome</keyword>
<dbReference type="RefSeq" id="WP_344696133.1">
    <property type="nucleotide sequence ID" value="NZ_BAABBR010000001.1"/>
</dbReference>
<name>A0ABP7TZV7_9SPHN</name>
<organism evidence="3 4">
    <name type="scientific">Sphingomonas rosea</name>
    <dbReference type="NCBI Taxonomy" id="335605"/>
    <lineage>
        <taxon>Bacteria</taxon>
        <taxon>Pseudomonadati</taxon>
        <taxon>Pseudomonadota</taxon>
        <taxon>Alphaproteobacteria</taxon>
        <taxon>Sphingomonadales</taxon>
        <taxon>Sphingomonadaceae</taxon>
        <taxon>Sphingomonas</taxon>
    </lineage>
</organism>
<sequence>MVLDFLRKQFIDVIQWQEEPGELAWRVYFPDQEIQNGAQLTVREGQTAAFFDEGKLVEFFRPGLHTLDTANFPFITSLRNWDKAFESPHKSDIIFFSLKEQTGLKWGTPQPITVRDAEFGALRIRAFGSYSIAISDVQEFAYNLLGTLPGLSVGNIEQTLRGAIQTAIATGIANSGVPFLDLAANQQKLSDTLRGAVEESFKRWGIGCLSFFVESVSLPEEVQRHLDKGSSMRVIGDLDRYAKFQSAEALEKAAGQEGGLAGMGAGMGAAAAIGATMAQGLGQGTQAAAPAAAAAPAGDPFELIEKLHRLLTAGAITQEEFDSKKTELLARLK</sequence>
<dbReference type="InterPro" id="IPR018649">
    <property type="entry name" value="SHOCT"/>
</dbReference>
<dbReference type="Gene3D" id="3.30.479.30">
    <property type="entry name" value="Band 7 domain"/>
    <property type="match status" value="1"/>
</dbReference>
<evidence type="ECO:0000259" key="2">
    <source>
        <dbReference type="Pfam" id="PF13421"/>
    </source>
</evidence>
<dbReference type="EMBL" id="BAABBR010000001">
    <property type="protein sequence ID" value="GAA4033734.1"/>
    <property type="molecule type" value="Genomic_DNA"/>
</dbReference>
<dbReference type="InterPro" id="IPR036013">
    <property type="entry name" value="Band_7/SPFH_dom_sf"/>
</dbReference>
<proteinExistence type="predicted"/>
<dbReference type="PANTHER" id="PTHR37826:SF2">
    <property type="entry name" value="ZINC-RIBBON DOMAIN-CONTAINING PROTEIN"/>
    <property type="match status" value="1"/>
</dbReference>